<accession>A0AAV4MRZ8</accession>
<evidence type="ECO:0000313" key="2">
    <source>
        <dbReference type="EMBL" id="GIX75190.1"/>
    </source>
</evidence>
<evidence type="ECO:0000313" key="3">
    <source>
        <dbReference type="Proteomes" id="UP001054945"/>
    </source>
</evidence>
<reference evidence="2 3" key="1">
    <citation type="submission" date="2021-06" db="EMBL/GenBank/DDBJ databases">
        <title>Caerostris extrusa draft genome.</title>
        <authorList>
            <person name="Kono N."/>
            <person name="Arakawa K."/>
        </authorList>
    </citation>
    <scope>NUCLEOTIDE SEQUENCE [LARGE SCALE GENOMIC DNA]</scope>
</reference>
<protein>
    <submittedName>
        <fullName evidence="2">Uncharacterized protein</fullName>
    </submittedName>
</protein>
<evidence type="ECO:0000256" key="1">
    <source>
        <dbReference type="SAM" id="MobiDB-lite"/>
    </source>
</evidence>
<sequence>MHASVATPTVSSHRKIPLTSQEKTLSAFNLPQKRRIYRLLCLHAATWKCFASSVCRRFCVTHNDLKSTLPLVASSSPFSDMRSDFRNREERRQK</sequence>
<dbReference type="EMBL" id="BPLR01002569">
    <property type="protein sequence ID" value="GIX75190.1"/>
    <property type="molecule type" value="Genomic_DNA"/>
</dbReference>
<dbReference type="AlphaFoldDB" id="A0AAV4MRZ8"/>
<proteinExistence type="predicted"/>
<name>A0AAV4MRZ8_CAEEX</name>
<organism evidence="2 3">
    <name type="scientific">Caerostris extrusa</name>
    <name type="common">Bark spider</name>
    <name type="synonym">Caerostris bankana</name>
    <dbReference type="NCBI Taxonomy" id="172846"/>
    <lineage>
        <taxon>Eukaryota</taxon>
        <taxon>Metazoa</taxon>
        <taxon>Ecdysozoa</taxon>
        <taxon>Arthropoda</taxon>
        <taxon>Chelicerata</taxon>
        <taxon>Arachnida</taxon>
        <taxon>Araneae</taxon>
        <taxon>Araneomorphae</taxon>
        <taxon>Entelegynae</taxon>
        <taxon>Araneoidea</taxon>
        <taxon>Araneidae</taxon>
        <taxon>Caerostris</taxon>
    </lineage>
</organism>
<feature type="region of interest" description="Disordered" evidence="1">
    <location>
        <begin position="74"/>
        <end position="94"/>
    </location>
</feature>
<gene>
    <name evidence="2" type="ORF">CEXT_407651</name>
</gene>
<keyword evidence="3" id="KW-1185">Reference proteome</keyword>
<dbReference type="Proteomes" id="UP001054945">
    <property type="component" value="Unassembled WGS sequence"/>
</dbReference>
<feature type="compositionally biased region" description="Basic and acidic residues" evidence="1">
    <location>
        <begin position="81"/>
        <end position="94"/>
    </location>
</feature>
<comment type="caution">
    <text evidence="2">The sequence shown here is derived from an EMBL/GenBank/DDBJ whole genome shotgun (WGS) entry which is preliminary data.</text>
</comment>